<feature type="transmembrane region" description="Helical" evidence="17">
    <location>
        <begin position="255"/>
        <end position="277"/>
    </location>
</feature>
<dbReference type="Pfam" id="PF00361">
    <property type="entry name" value="Proton_antipo_M"/>
    <property type="match status" value="2"/>
</dbReference>
<evidence type="ECO:0000256" key="9">
    <source>
        <dbReference type="ARBA" id="ARBA00022967"/>
    </source>
</evidence>
<keyword evidence="13 17" id="KW-0830">Ubiquinone</keyword>
<dbReference type="GO" id="GO:0005743">
    <property type="term" value="C:mitochondrial inner membrane"/>
    <property type="evidence" value="ECO:0007669"/>
    <property type="project" value="UniProtKB-SubCell"/>
</dbReference>
<keyword evidence="18" id="KW-0732">Signal</keyword>
<dbReference type="InterPro" id="IPR001750">
    <property type="entry name" value="ND/Mrp_TM"/>
</dbReference>
<reference evidence="20" key="1">
    <citation type="submission" date="2023-11" db="EMBL/GenBank/DDBJ databases">
        <title>Species delimitation and phylogenetic relationships of the Prionospio complex (Annelida, Spionidae) in the Northeast Atlantic.</title>
        <authorList>
            <person name="Hektoen M.M."/>
            <person name="Bakken T."/>
            <person name="Radashevsky V.I."/>
            <person name="Ekrem T."/>
            <person name="Dunshea G."/>
        </authorList>
    </citation>
    <scope>NUCLEOTIDE SEQUENCE</scope>
    <source>
        <strain evidence="20">MH38</strain>
    </source>
</reference>
<feature type="transmembrane region" description="Helical" evidence="17">
    <location>
        <begin position="135"/>
        <end position="155"/>
    </location>
</feature>
<evidence type="ECO:0000256" key="5">
    <source>
        <dbReference type="ARBA" id="ARBA00022448"/>
    </source>
</evidence>
<keyword evidence="14 17" id="KW-0496">Mitochondrion</keyword>
<evidence type="ECO:0000256" key="6">
    <source>
        <dbReference type="ARBA" id="ARBA00022660"/>
    </source>
</evidence>
<name>A0AAU6QG43_9ANNE</name>
<dbReference type="EMBL" id="OR935915">
    <property type="protein sequence ID" value="WZB40523.1"/>
    <property type="molecule type" value="Genomic_DNA"/>
</dbReference>
<dbReference type="GO" id="GO:0008137">
    <property type="term" value="F:NADH dehydrogenase (ubiquinone) activity"/>
    <property type="evidence" value="ECO:0007669"/>
    <property type="project" value="UniProtKB-EC"/>
</dbReference>
<evidence type="ECO:0000256" key="14">
    <source>
        <dbReference type="ARBA" id="ARBA00023128"/>
    </source>
</evidence>
<evidence type="ECO:0000256" key="2">
    <source>
        <dbReference type="ARBA" id="ARBA00007012"/>
    </source>
</evidence>
<keyword evidence="9 17" id="KW-1278">Translocase</keyword>
<evidence type="ECO:0000313" key="20">
    <source>
        <dbReference type="EMBL" id="WZB40523.1"/>
    </source>
</evidence>
<comment type="function">
    <text evidence="17">Core subunit of the mitochondrial membrane respiratory chain NADH dehydrogenase (Complex I) which catalyzes electron transfer from NADH through the respiratory chain, using ubiquinone as an electron acceptor. Essential for the catalytic activity and assembly of complex I.</text>
</comment>
<feature type="transmembrane region" description="Helical" evidence="17">
    <location>
        <begin position="186"/>
        <end position="205"/>
    </location>
</feature>
<keyword evidence="10 17" id="KW-0249">Electron transport</keyword>
<comment type="catalytic activity">
    <reaction evidence="16 17">
        <text>a ubiquinone + NADH + 5 H(+)(in) = a ubiquinol + NAD(+) + 4 H(+)(out)</text>
        <dbReference type="Rhea" id="RHEA:29091"/>
        <dbReference type="Rhea" id="RHEA-COMP:9565"/>
        <dbReference type="Rhea" id="RHEA-COMP:9566"/>
        <dbReference type="ChEBI" id="CHEBI:15378"/>
        <dbReference type="ChEBI" id="CHEBI:16389"/>
        <dbReference type="ChEBI" id="CHEBI:17976"/>
        <dbReference type="ChEBI" id="CHEBI:57540"/>
        <dbReference type="ChEBI" id="CHEBI:57945"/>
        <dbReference type="EC" id="7.1.1.2"/>
    </reaction>
</comment>
<dbReference type="PANTHER" id="PTHR46552:SF1">
    <property type="entry name" value="NADH-UBIQUINONE OXIDOREDUCTASE CHAIN 2"/>
    <property type="match status" value="1"/>
</dbReference>
<feature type="transmembrane region" description="Helical" evidence="17">
    <location>
        <begin position="108"/>
        <end position="129"/>
    </location>
</feature>
<evidence type="ECO:0000256" key="7">
    <source>
        <dbReference type="ARBA" id="ARBA00022692"/>
    </source>
</evidence>
<keyword evidence="8 17" id="KW-0999">Mitochondrion inner membrane</keyword>
<geneLocation type="mitochondrion" evidence="20"/>
<evidence type="ECO:0000256" key="18">
    <source>
        <dbReference type="SAM" id="SignalP"/>
    </source>
</evidence>
<keyword evidence="7 17" id="KW-0812">Transmembrane</keyword>
<accession>A0AAU6QG43</accession>
<evidence type="ECO:0000256" key="4">
    <source>
        <dbReference type="ARBA" id="ARBA00021008"/>
    </source>
</evidence>
<feature type="domain" description="NADH:quinone oxidoreductase/Mrp antiporter transmembrane" evidence="19">
    <location>
        <begin position="81"/>
        <end position="263"/>
    </location>
</feature>
<evidence type="ECO:0000256" key="13">
    <source>
        <dbReference type="ARBA" id="ARBA00023075"/>
    </source>
</evidence>
<keyword evidence="6 17" id="KW-0679">Respiratory chain</keyword>
<keyword evidence="12 17" id="KW-0520">NAD</keyword>
<protein>
    <recommendedName>
        <fullName evidence="4 17">NADH-ubiquinone oxidoreductase chain 2</fullName>
        <ecNumber evidence="3 17">7.1.1.2</ecNumber>
    </recommendedName>
</protein>
<feature type="signal peptide" evidence="18">
    <location>
        <begin position="1"/>
        <end position="21"/>
    </location>
</feature>
<dbReference type="InterPro" id="IPR050175">
    <property type="entry name" value="Complex_I_Subunit_2"/>
</dbReference>
<comment type="subcellular location">
    <subcellularLocation>
        <location evidence="1 17">Mitochondrion inner membrane</location>
        <topology evidence="1 17">Multi-pass membrane protein</topology>
    </subcellularLocation>
</comment>
<evidence type="ECO:0000256" key="15">
    <source>
        <dbReference type="ARBA" id="ARBA00023136"/>
    </source>
</evidence>
<feature type="transmembrane region" description="Helical" evidence="17">
    <location>
        <begin position="225"/>
        <end position="243"/>
    </location>
</feature>
<sequence>MMLYPFLQLFMSTLLMSTLLALSSHHWPVIWLALELNMVSFIPLIASSNWHQEHEASLKYLMFQALGSSLLLLFSFNPSISSLLIVALSIKLGVAPFHFWFPSVMKSVSWNVAALLMTWQKIAPMSLMISFFQHKSLLCLIGVISALIGGIGGMNQTHLRPLLAYSSIGHMGWIIAGTTFSPSSAFLYFMMYLIMSISVVTTCLLSNISLLKNTLNPQKNMYHKLLIPTMISLGGLPPFAGFIPKLLLLTTMNSIFVPLVLLMSSLMNLTYYLNFIFTSYLSKDQMKKNTPSSSFPLFLTICAWVSISPLPMMLFMTLLI</sequence>
<evidence type="ECO:0000256" key="11">
    <source>
        <dbReference type="ARBA" id="ARBA00022989"/>
    </source>
</evidence>
<keyword evidence="5" id="KW-0813">Transport</keyword>
<dbReference type="InterPro" id="IPR003917">
    <property type="entry name" value="NADH_UbQ_OxRdtase_chain2"/>
</dbReference>
<evidence type="ECO:0000256" key="8">
    <source>
        <dbReference type="ARBA" id="ARBA00022792"/>
    </source>
</evidence>
<evidence type="ECO:0000256" key="1">
    <source>
        <dbReference type="ARBA" id="ARBA00004448"/>
    </source>
</evidence>
<evidence type="ECO:0000256" key="12">
    <source>
        <dbReference type="ARBA" id="ARBA00023027"/>
    </source>
</evidence>
<comment type="similarity">
    <text evidence="2 17">Belongs to the complex I subunit 2 family.</text>
</comment>
<organism evidence="20">
    <name type="scientific">Prionospio sanmartini</name>
    <dbReference type="NCBI Taxonomy" id="3050092"/>
    <lineage>
        <taxon>Eukaryota</taxon>
        <taxon>Metazoa</taxon>
        <taxon>Spiralia</taxon>
        <taxon>Lophotrochozoa</taxon>
        <taxon>Annelida</taxon>
        <taxon>Polychaeta</taxon>
        <taxon>Sedentaria</taxon>
        <taxon>Canalipalpata</taxon>
        <taxon>Spionida</taxon>
        <taxon>Spionidae</taxon>
        <taxon>Prionospio</taxon>
    </lineage>
</organism>
<feature type="transmembrane region" description="Helical" evidence="17">
    <location>
        <begin position="297"/>
        <end position="319"/>
    </location>
</feature>
<evidence type="ECO:0000259" key="19">
    <source>
        <dbReference type="Pfam" id="PF00361"/>
    </source>
</evidence>
<dbReference type="GO" id="GO:0006120">
    <property type="term" value="P:mitochondrial electron transport, NADH to ubiquinone"/>
    <property type="evidence" value="ECO:0007669"/>
    <property type="project" value="InterPro"/>
</dbReference>
<dbReference type="PANTHER" id="PTHR46552">
    <property type="entry name" value="NADH-UBIQUINONE OXIDOREDUCTASE CHAIN 2"/>
    <property type="match status" value="1"/>
</dbReference>
<proteinExistence type="inferred from homology"/>
<feature type="chain" id="PRO_5043447725" description="NADH-ubiquinone oxidoreductase chain 2" evidence="18">
    <location>
        <begin position="22"/>
        <end position="320"/>
    </location>
</feature>
<feature type="domain" description="NADH:quinone oxidoreductase/Mrp antiporter transmembrane" evidence="19">
    <location>
        <begin position="24"/>
        <end position="73"/>
    </location>
</feature>
<evidence type="ECO:0000256" key="17">
    <source>
        <dbReference type="RuleBase" id="RU003403"/>
    </source>
</evidence>
<evidence type="ECO:0000256" key="10">
    <source>
        <dbReference type="ARBA" id="ARBA00022982"/>
    </source>
</evidence>
<evidence type="ECO:0000256" key="16">
    <source>
        <dbReference type="ARBA" id="ARBA00049551"/>
    </source>
</evidence>
<keyword evidence="15 17" id="KW-0472">Membrane</keyword>
<keyword evidence="11 17" id="KW-1133">Transmembrane helix</keyword>
<dbReference type="EC" id="7.1.1.2" evidence="3 17"/>
<gene>
    <name evidence="20" type="primary">ND2</name>
</gene>
<dbReference type="AlphaFoldDB" id="A0AAU6QG43"/>
<feature type="transmembrane region" description="Helical" evidence="17">
    <location>
        <begin position="31"/>
        <end position="50"/>
    </location>
</feature>
<evidence type="ECO:0000256" key="3">
    <source>
        <dbReference type="ARBA" id="ARBA00012944"/>
    </source>
</evidence>
<dbReference type="PRINTS" id="PR01436">
    <property type="entry name" value="NADHDHGNASE2"/>
</dbReference>